<dbReference type="InterPro" id="IPR000536">
    <property type="entry name" value="Nucl_hrmn_rcpt_lig-bd"/>
</dbReference>
<dbReference type="Proteomes" id="UP001432322">
    <property type="component" value="Unassembled WGS sequence"/>
</dbReference>
<feature type="domain" description="NR LBD" evidence="4">
    <location>
        <begin position="1"/>
        <end position="252"/>
    </location>
</feature>
<dbReference type="Pfam" id="PF00104">
    <property type="entry name" value="Hormone_recep"/>
    <property type="match status" value="1"/>
</dbReference>
<evidence type="ECO:0000259" key="4">
    <source>
        <dbReference type="PROSITE" id="PS51843"/>
    </source>
</evidence>
<dbReference type="PROSITE" id="PS51843">
    <property type="entry name" value="NR_LBD"/>
    <property type="match status" value="1"/>
</dbReference>
<dbReference type="InterPro" id="IPR035500">
    <property type="entry name" value="NHR-like_dom_sf"/>
</dbReference>
<dbReference type="GO" id="GO:0005634">
    <property type="term" value="C:nucleus"/>
    <property type="evidence" value="ECO:0007669"/>
    <property type="project" value="TreeGrafter"/>
</dbReference>
<evidence type="ECO:0000256" key="1">
    <source>
        <dbReference type="ARBA" id="ARBA00023015"/>
    </source>
</evidence>
<dbReference type="EMBL" id="BTSY01000004">
    <property type="protein sequence ID" value="GMT22993.1"/>
    <property type="molecule type" value="Genomic_DNA"/>
</dbReference>
<keyword evidence="3" id="KW-0675">Receptor</keyword>
<accession>A0AAV5VXL5</accession>
<evidence type="ECO:0000256" key="3">
    <source>
        <dbReference type="ARBA" id="ARBA00023170"/>
    </source>
</evidence>
<feature type="non-terminal residue" evidence="5">
    <location>
        <position position="1"/>
    </location>
</feature>
<sequence length="252" mass="30158">AMSHSRLMAELYARGDIPHPLQITLESCPTFPGKYNTVHRGNEILLTSSLEFGRTVFPEFASFSDKERWDIVVDFFYRFRSIEGCLRANEKFPDHPDRFLCNITTYISPEVFDNFFEDKQENAERDLQLKKIRNIKRIGDIFAARAMIRRFDPKHDEFLAIIGLMFWSIGEDVKVSEKIREIADRYREQILRELHSFYRDEVKLDDYATRLGELLLFLQVFEIKKEYQEHFEMLRLLNIIAEDTFTYRMQRE</sequence>
<reference evidence="5" key="1">
    <citation type="submission" date="2023-10" db="EMBL/GenBank/DDBJ databases">
        <title>Genome assembly of Pristionchus species.</title>
        <authorList>
            <person name="Yoshida K."/>
            <person name="Sommer R.J."/>
        </authorList>
    </citation>
    <scope>NUCLEOTIDE SEQUENCE</scope>
    <source>
        <strain evidence="5">RS5133</strain>
    </source>
</reference>
<dbReference type="PANTHER" id="PTHR46011:SF6">
    <property type="entry name" value="HIGH ZINC ACTIVATED NUCLEAR RECEPTOR PROTEIN"/>
    <property type="match status" value="1"/>
</dbReference>
<keyword evidence="6" id="KW-1185">Reference proteome</keyword>
<dbReference type="PANTHER" id="PTHR46011">
    <property type="entry name" value="NUCLEAR HORMONE RECEPTOR FAMILY MEMBER NHR-86-RELATED"/>
    <property type="match status" value="1"/>
</dbReference>
<dbReference type="SMART" id="SM00430">
    <property type="entry name" value="HOLI"/>
    <property type="match status" value="1"/>
</dbReference>
<evidence type="ECO:0000313" key="6">
    <source>
        <dbReference type="Proteomes" id="UP001432322"/>
    </source>
</evidence>
<protein>
    <recommendedName>
        <fullName evidence="4">NR LBD domain-containing protein</fullName>
    </recommendedName>
</protein>
<dbReference type="AlphaFoldDB" id="A0AAV5VXL5"/>
<evidence type="ECO:0000313" key="5">
    <source>
        <dbReference type="EMBL" id="GMT22993.1"/>
    </source>
</evidence>
<dbReference type="GO" id="GO:0003700">
    <property type="term" value="F:DNA-binding transcription factor activity"/>
    <property type="evidence" value="ECO:0007669"/>
    <property type="project" value="TreeGrafter"/>
</dbReference>
<keyword evidence="2" id="KW-0804">Transcription</keyword>
<gene>
    <name evidence="5" type="ORF">PFISCL1PPCAC_14290</name>
</gene>
<organism evidence="5 6">
    <name type="scientific">Pristionchus fissidentatus</name>
    <dbReference type="NCBI Taxonomy" id="1538716"/>
    <lineage>
        <taxon>Eukaryota</taxon>
        <taxon>Metazoa</taxon>
        <taxon>Ecdysozoa</taxon>
        <taxon>Nematoda</taxon>
        <taxon>Chromadorea</taxon>
        <taxon>Rhabditida</taxon>
        <taxon>Rhabditina</taxon>
        <taxon>Diplogasteromorpha</taxon>
        <taxon>Diplogasteroidea</taxon>
        <taxon>Neodiplogasteridae</taxon>
        <taxon>Pristionchus</taxon>
    </lineage>
</organism>
<keyword evidence="1" id="KW-0805">Transcription regulation</keyword>
<evidence type="ECO:0000256" key="2">
    <source>
        <dbReference type="ARBA" id="ARBA00023163"/>
    </source>
</evidence>
<dbReference type="Gene3D" id="1.10.565.10">
    <property type="entry name" value="Retinoid X Receptor"/>
    <property type="match status" value="1"/>
</dbReference>
<comment type="caution">
    <text evidence="5">The sequence shown here is derived from an EMBL/GenBank/DDBJ whole genome shotgun (WGS) entry which is preliminary data.</text>
</comment>
<dbReference type="SUPFAM" id="SSF48508">
    <property type="entry name" value="Nuclear receptor ligand-binding domain"/>
    <property type="match status" value="1"/>
</dbReference>
<proteinExistence type="predicted"/>
<name>A0AAV5VXL5_9BILA</name>